<dbReference type="EMBL" id="JARKIB010000170">
    <property type="protein sequence ID" value="KAJ7728748.1"/>
    <property type="molecule type" value="Genomic_DNA"/>
</dbReference>
<reference evidence="3" key="1">
    <citation type="submission" date="2023-03" db="EMBL/GenBank/DDBJ databases">
        <title>Massive genome expansion in bonnet fungi (Mycena s.s.) driven by repeated elements and novel gene families across ecological guilds.</title>
        <authorList>
            <consortium name="Lawrence Berkeley National Laboratory"/>
            <person name="Harder C.B."/>
            <person name="Miyauchi S."/>
            <person name="Viragh M."/>
            <person name="Kuo A."/>
            <person name="Thoen E."/>
            <person name="Andreopoulos B."/>
            <person name="Lu D."/>
            <person name="Skrede I."/>
            <person name="Drula E."/>
            <person name="Henrissat B."/>
            <person name="Morin E."/>
            <person name="Kohler A."/>
            <person name="Barry K."/>
            <person name="LaButti K."/>
            <person name="Morin E."/>
            <person name="Salamov A."/>
            <person name="Lipzen A."/>
            <person name="Mereny Z."/>
            <person name="Hegedus B."/>
            <person name="Baldrian P."/>
            <person name="Stursova M."/>
            <person name="Weitz H."/>
            <person name="Taylor A."/>
            <person name="Grigoriev I.V."/>
            <person name="Nagy L.G."/>
            <person name="Martin F."/>
            <person name="Kauserud H."/>
        </authorList>
    </citation>
    <scope>NUCLEOTIDE SEQUENCE</scope>
    <source>
        <strain evidence="3">CBHHK182m</strain>
    </source>
</reference>
<evidence type="ECO:0000313" key="3">
    <source>
        <dbReference type="EMBL" id="KAJ7740840.1"/>
    </source>
</evidence>
<evidence type="ECO:0000313" key="2">
    <source>
        <dbReference type="EMBL" id="KAJ7728748.1"/>
    </source>
</evidence>
<keyword evidence="4" id="KW-1185">Reference proteome</keyword>
<comment type="caution">
    <text evidence="3">The sequence shown here is derived from an EMBL/GenBank/DDBJ whole genome shotgun (WGS) entry which is preliminary data.</text>
</comment>
<sequence length="56" mass="6563">MPTHRPPRRPRGKAPGRDPRRDQRGAPLRQLCGGEERGFVKWHIDGHDYMWALSEM</sequence>
<gene>
    <name evidence="3" type="ORF">B0H16DRAFT_1566446</name>
    <name evidence="2" type="ORF">B0H16DRAFT_1588176</name>
</gene>
<accession>A0AAD7IDX2</accession>
<protein>
    <submittedName>
        <fullName evidence="3">Uncharacterized protein</fullName>
    </submittedName>
</protein>
<evidence type="ECO:0000256" key="1">
    <source>
        <dbReference type="SAM" id="MobiDB-lite"/>
    </source>
</evidence>
<feature type="non-terminal residue" evidence="3">
    <location>
        <position position="1"/>
    </location>
</feature>
<dbReference type="AlphaFoldDB" id="A0AAD7IDX2"/>
<proteinExistence type="predicted"/>
<evidence type="ECO:0000313" key="4">
    <source>
        <dbReference type="Proteomes" id="UP001215598"/>
    </source>
</evidence>
<feature type="region of interest" description="Disordered" evidence="1">
    <location>
        <begin position="1"/>
        <end position="31"/>
    </location>
</feature>
<dbReference type="Proteomes" id="UP001215598">
    <property type="component" value="Unassembled WGS sequence"/>
</dbReference>
<name>A0AAD7IDX2_9AGAR</name>
<feature type="compositionally biased region" description="Basic and acidic residues" evidence="1">
    <location>
        <begin position="15"/>
        <end position="24"/>
    </location>
</feature>
<dbReference type="EMBL" id="JARKIB010000101">
    <property type="protein sequence ID" value="KAJ7740840.1"/>
    <property type="molecule type" value="Genomic_DNA"/>
</dbReference>
<organism evidence="3 4">
    <name type="scientific">Mycena metata</name>
    <dbReference type="NCBI Taxonomy" id="1033252"/>
    <lineage>
        <taxon>Eukaryota</taxon>
        <taxon>Fungi</taxon>
        <taxon>Dikarya</taxon>
        <taxon>Basidiomycota</taxon>
        <taxon>Agaricomycotina</taxon>
        <taxon>Agaricomycetes</taxon>
        <taxon>Agaricomycetidae</taxon>
        <taxon>Agaricales</taxon>
        <taxon>Marasmiineae</taxon>
        <taxon>Mycenaceae</taxon>
        <taxon>Mycena</taxon>
    </lineage>
</organism>
<feature type="compositionally biased region" description="Basic residues" evidence="1">
    <location>
        <begin position="1"/>
        <end position="14"/>
    </location>
</feature>